<dbReference type="PANTHER" id="PTHR11203:SF52">
    <property type="entry name" value="MRNA 3-END PROCESSING FACTOR"/>
    <property type="match status" value="1"/>
</dbReference>
<reference evidence="4 5" key="2">
    <citation type="journal article" date="2014" name="Extremophiles">
        <title>Analysis of the complete genome of Fervidococcus fontis confirms the distinct phylogenetic position of the order Fervidicoccales and suggests its environmental function.</title>
        <authorList>
            <person name="Lebedinsky A.V."/>
            <person name="Mardanov A.V."/>
            <person name="Kublanov I.V."/>
            <person name="Gumerov V.M."/>
            <person name="Beletsky A.V."/>
            <person name="Perevalova A.A."/>
            <person name="Bidzhieva S.Kh."/>
            <person name="Bonch-Osmolovskaya E.A."/>
            <person name="Skryabin K.G."/>
            <person name="Ravin N.V."/>
        </authorList>
    </citation>
    <scope>NUCLEOTIDE SEQUENCE [LARGE SCALE GENOMIC DNA]</scope>
    <source>
        <strain evidence="5">DSM 19380 / VKM B-2539 / Kam940</strain>
    </source>
</reference>
<dbReference type="GO" id="GO:0004527">
    <property type="term" value="F:exonuclease activity"/>
    <property type="evidence" value="ECO:0007669"/>
    <property type="project" value="UniProtKB-KW"/>
</dbReference>
<feature type="domain" description="Metallo-beta-lactamase" evidence="2">
    <location>
        <begin position="19"/>
        <end position="201"/>
    </location>
</feature>
<dbReference type="PANTHER" id="PTHR11203">
    <property type="entry name" value="CLEAVAGE AND POLYADENYLATION SPECIFICITY FACTOR FAMILY MEMBER"/>
    <property type="match status" value="1"/>
</dbReference>
<dbReference type="InterPro" id="IPR036866">
    <property type="entry name" value="RibonucZ/Hydroxyglut_hydro"/>
</dbReference>
<keyword evidence="5" id="KW-1185">Reference proteome</keyword>
<dbReference type="InterPro" id="IPR001279">
    <property type="entry name" value="Metallo-B-lactamas"/>
</dbReference>
<keyword evidence="4" id="KW-0269">Exonuclease</keyword>
<dbReference type="Proteomes" id="UP000007391">
    <property type="component" value="Chromosome"/>
</dbReference>
<accession>I0A264</accession>
<organism evidence="4 5">
    <name type="scientific">Fervidicoccus fontis (strain DSM 19380 / JCM 18336 / VKM B-2539 / Kam940)</name>
    <dbReference type="NCBI Taxonomy" id="1163730"/>
    <lineage>
        <taxon>Archaea</taxon>
        <taxon>Thermoproteota</taxon>
        <taxon>Thermoprotei</taxon>
        <taxon>Fervidicoccales</taxon>
        <taxon>Fervidicoccaceae</taxon>
        <taxon>Fervidicoccus</taxon>
    </lineage>
</organism>
<dbReference type="AlphaFoldDB" id="I0A264"/>
<dbReference type="SMART" id="SM00849">
    <property type="entry name" value="Lactamase_B"/>
    <property type="match status" value="1"/>
</dbReference>
<dbReference type="KEGG" id="ffo:FFONT_1083"/>
<evidence type="ECO:0000313" key="4">
    <source>
        <dbReference type="EMBL" id="AFH43071.1"/>
    </source>
</evidence>
<dbReference type="GO" id="GO:0004521">
    <property type="term" value="F:RNA endonuclease activity"/>
    <property type="evidence" value="ECO:0007669"/>
    <property type="project" value="TreeGrafter"/>
</dbReference>
<keyword evidence="4" id="KW-0540">Nuclease</keyword>
<evidence type="ECO:0000259" key="2">
    <source>
        <dbReference type="SMART" id="SM00849"/>
    </source>
</evidence>
<name>I0A264_FERFK</name>
<gene>
    <name evidence="4" type="ordered locus">FFONT_1083</name>
</gene>
<proteinExistence type="predicted"/>
<dbReference type="EMBL" id="CP003423">
    <property type="protein sequence ID" value="AFH43071.1"/>
    <property type="molecule type" value="Genomic_DNA"/>
</dbReference>
<dbReference type="Pfam" id="PF16661">
    <property type="entry name" value="Lactamase_B_6"/>
    <property type="match status" value="1"/>
</dbReference>
<dbReference type="STRING" id="1163730.FFONT_1083"/>
<reference evidence="5" key="1">
    <citation type="submission" date="2012-03" db="EMBL/GenBank/DDBJ databases">
        <title>Fervidicoccus fontis complete genome analysis confirms its distinct phylogenetic position and predicts its environmental function.</title>
        <authorList>
            <person name="Lebedinsky A.V."/>
            <person name="Mardanov A.V."/>
            <person name="Gumerov V.M."/>
            <person name="Beletsky A.V."/>
            <person name="Kublanov I.V."/>
            <person name="Perevalova A.A."/>
            <person name="Bonch-Osmolovskaya E.A."/>
            <person name="Ravin N.V."/>
            <person name="Skryabin K.G."/>
        </authorList>
    </citation>
    <scope>NUCLEOTIDE SEQUENCE [LARGE SCALE GENOMIC DNA]</scope>
    <source>
        <strain evidence="5">DSM 19380 / VKM B-2539 / Kam940</strain>
    </source>
</reference>
<evidence type="ECO:0000256" key="1">
    <source>
        <dbReference type="ARBA" id="ARBA00022801"/>
    </source>
</evidence>
<dbReference type="SMART" id="SM01027">
    <property type="entry name" value="Beta-Casp"/>
    <property type="match status" value="1"/>
</dbReference>
<evidence type="ECO:0000259" key="3">
    <source>
        <dbReference type="SMART" id="SM01027"/>
    </source>
</evidence>
<protein>
    <submittedName>
        <fullName evidence="4">Putative exonuclease</fullName>
    </submittedName>
</protein>
<feature type="domain" description="Beta-Casp" evidence="3">
    <location>
        <begin position="235"/>
        <end position="344"/>
    </location>
</feature>
<dbReference type="InterPro" id="IPR022712">
    <property type="entry name" value="Beta_Casp"/>
</dbReference>
<dbReference type="SUPFAM" id="SSF56281">
    <property type="entry name" value="Metallo-hydrolase/oxidoreductase"/>
    <property type="match status" value="1"/>
</dbReference>
<dbReference type="InterPro" id="IPR011108">
    <property type="entry name" value="RMMBL"/>
</dbReference>
<dbReference type="Gene3D" id="3.40.50.10890">
    <property type="match status" value="1"/>
</dbReference>
<dbReference type="InterPro" id="IPR050698">
    <property type="entry name" value="MBL"/>
</dbReference>
<dbReference type="Pfam" id="PF07521">
    <property type="entry name" value="RMMBL"/>
    <property type="match status" value="1"/>
</dbReference>
<sequence length="428" mass="47645">MKEREKMQIKILGSGKEVGRAAISVEYNNRSVLLDYGVNFDENDNPVMPLHISPIKLDGVVLSHVHLDHIGAAPLLYSSVKPKAFSTRVTRHLARLMLEDFLKLSGYYLDFEINEVNSLLSSIQDVKAGDFVKLSEFFSLDFYHSGHIPGSLSVKVSTPDGSLIYTADINSIDTKLVESAKIDGAEADVLIIESTYGNANHPERKDVEKRLTESVNEVLEKGGTVLIPVFSVGRGQEIMTILAENDVSPVYIDGMVKQATEIMLENKVFLKNSELLEKAYSEQIFLKGWQDRRKVWKKPCVIVSSSGMLKGGPSRYYLRKIADDEKNAVFLVSFQGKNTPGRSIIERGIYEDGGKPVKARVEWMDFSSHAGKNGLIEIIKSIRNLEKIILVHGEPESQNVLADEIKQQTGIVPVIPNTGEVISFSKKH</sequence>
<dbReference type="Pfam" id="PF10996">
    <property type="entry name" value="Beta-Casp"/>
    <property type="match status" value="1"/>
</dbReference>
<dbReference type="Gene3D" id="3.60.15.10">
    <property type="entry name" value="Ribonuclease Z/Hydroxyacylglutathione hydrolase-like"/>
    <property type="match status" value="1"/>
</dbReference>
<evidence type="ECO:0000313" key="5">
    <source>
        <dbReference type="Proteomes" id="UP000007391"/>
    </source>
</evidence>
<dbReference type="InParanoid" id="I0A264"/>
<dbReference type="HOGENOM" id="CLU_009673_5_1_2"/>
<dbReference type="eggNOG" id="arCOG00541">
    <property type="taxonomic scope" value="Archaea"/>
</dbReference>
<dbReference type="CDD" id="cd16295">
    <property type="entry name" value="TTHA0252-CPSF-like_MBL-fold"/>
    <property type="match status" value="1"/>
</dbReference>
<keyword evidence="1" id="KW-0378">Hydrolase</keyword>